<protein>
    <submittedName>
        <fullName evidence="1">Uncharacterized protein</fullName>
    </submittedName>
</protein>
<name>A0A0C4YBQ8_9BURK</name>
<dbReference type="KEGG" id="cbw:RR42_s1424"/>
<dbReference type="Proteomes" id="UP000031843">
    <property type="component" value="Chromosome secondary"/>
</dbReference>
<dbReference type="AlphaFoldDB" id="A0A0C4YBQ8"/>
<dbReference type="RefSeq" id="WP_269083432.1">
    <property type="nucleotide sequence ID" value="NZ_CP010537.1"/>
</dbReference>
<reference evidence="1 2" key="1">
    <citation type="journal article" date="2015" name="Genome Announc.">
        <title>Complete Genome Sequence of Cupriavidus basilensis 4G11, Isolated from the Oak Ridge Field Research Center Site.</title>
        <authorList>
            <person name="Ray J."/>
            <person name="Waters R.J."/>
            <person name="Skerker J.M."/>
            <person name="Kuehl J.V."/>
            <person name="Price M.N."/>
            <person name="Huang J."/>
            <person name="Chakraborty R."/>
            <person name="Arkin A.P."/>
            <person name="Deutschbauer A."/>
        </authorList>
    </citation>
    <scope>NUCLEOTIDE SEQUENCE [LARGE SCALE GENOMIC DNA]</scope>
    <source>
        <strain evidence="1">4G11</strain>
    </source>
</reference>
<accession>A0A0C4YBQ8</accession>
<evidence type="ECO:0000313" key="1">
    <source>
        <dbReference type="EMBL" id="AJG23012.1"/>
    </source>
</evidence>
<proteinExistence type="predicted"/>
<sequence length="42" mass="4699">MRDSLPAFTLPTQPPASSEFAQIAARQQAWLDEASRQLERLA</sequence>
<gene>
    <name evidence="1" type="ORF">RR42_s1424</name>
</gene>
<keyword evidence="2" id="KW-1185">Reference proteome</keyword>
<evidence type="ECO:0000313" key="2">
    <source>
        <dbReference type="Proteomes" id="UP000031843"/>
    </source>
</evidence>
<dbReference type="EMBL" id="CP010537">
    <property type="protein sequence ID" value="AJG23012.1"/>
    <property type="molecule type" value="Genomic_DNA"/>
</dbReference>
<organism evidence="1 2">
    <name type="scientific">Cupriavidus basilensis</name>
    <dbReference type="NCBI Taxonomy" id="68895"/>
    <lineage>
        <taxon>Bacteria</taxon>
        <taxon>Pseudomonadati</taxon>
        <taxon>Pseudomonadota</taxon>
        <taxon>Betaproteobacteria</taxon>
        <taxon>Burkholderiales</taxon>
        <taxon>Burkholderiaceae</taxon>
        <taxon>Cupriavidus</taxon>
    </lineage>
</organism>